<dbReference type="InterPro" id="IPR021314">
    <property type="entry name" value="DUF2911"/>
</dbReference>
<dbReference type="Pfam" id="PF11138">
    <property type="entry name" value="DUF2911"/>
    <property type="match status" value="1"/>
</dbReference>
<gene>
    <name evidence="2" type="ORF">ACFQ21_08035</name>
</gene>
<keyword evidence="3" id="KW-1185">Reference proteome</keyword>
<keyword evidence="1" id="KW-0732">Signal</keyword>
<reference evidence="3" key="1">
    <citation type="journal article" date="2019" name="Int. J. Syst. Evol. Microbiol.">
        <title>The Global Catalogue of Microorganisms (GCM) 10K type strain sequencing project: providing services to taxonomists for standard genome sequencing and annotation.</title>
        <authorList>
            <consortium name="The Broad Institute Genomics Platform"/>
            <consortium name="The Broad Institute Genome Sequencing Center for Infectious Disease"/>
            <person name="Wu L."/>
            <person name="Ma J."/>
        </authorList>
    </citation>
    <scope>NUCLEOTIDE SEQUENCE [LARGE SCALE GENOMIC DNA]</scope>
    <source>
        <strain evidence="3">CCUG 58938</strain>
    </source>
</reference>
<organism evidence="2 3">
    <name type="scientific">Ohtaekwangia kribbensis</name>
    <dbReference type="NCBI Taxonomy" id="688913"/>
    <lineage>
        <taxon>Bacteria</taxon>
        <taxon>Pseudomonadati</taxon>
        <taxon>Bacteroidota</taxon>
        <taxon>Cytophagia</taxon>
        <taxon>Cytophagales</taxon>
        <taxon>Fulvivirgaceae</taxon>
        <taxon>Ohtaekwangia</taxon>
    </lineage>
</organism>
<proteinExistence type="predicted"/>
<dbReference type="RefSeq" id="WP_377577359.1">
    <property type="nucleotide sequence ID" value="NZ_JBHTKA010000001.1"/>
</dbReference>
<feature type="chain" id="PRO_5045654429" evidence="1">
    <location>
        <begin position="19"/>
        <end position="181"/>
    </location>
</feature>
<dbReference type="EMBL" id="JBHTKA010000001">
    <property type="protein sequence ID" value="MFD0999251.1"/>
    <property type="molecule type" value="Genomic_DNA"/>
</dbReference>
<evidence type="ECO:0000313" key="2">
    <source>
        <dbReference type="EMBL" id="MFD0999251.1"/>
    </source>
</evidence>
<evidence type="ECO:0000256" key="1">
    <source>
        <dbReference type="SAM" id="SignalP"/>
    </source>
</evidence>
<sequence length="181" mass="20407">MRIVMTMLVCMLAYVVMAQHDHASAPADTLKKSIPKEVHAQIGQAHLMLHYHAPAVRGRMIWGGLVPYGEVWVTGAHQATAWEFNRDIVINGTTIVAGKYAIFTIPGKDQWTVIINRNWNQHLADDYNAKEDVVRVNVTPQNIATLQERLVYGIKAPSDQQGILTIRWEKILVSLPFTIKQ</sequence>
<name>A0ABW3K1F7_9BACT</name>
<protein>
    <submittedName>
        <fullName evidence="2">DUF2911 domain-containing protein</fullName>
    </submittedName>
</protein>
<feature type="signal peptide" evidence="1">
    <location>
        <begin position="1"/>
        <end position="18"/>
    </location>
</feature>
<accession>A0ABW3K1F7</accession>
<comment type="caution">
    <text evidence="2">The sequence shown here is derived from an EMBL/GenBank/DDBJ whole genome shotgun (WGS) entry which is preliminary data.</text>
</comment>
<dbReference type="Proteomes" id="UP001597112">
    <property type="component" value="Unassembled WGS sequence"/>
</dbReference>
<evidence type="ECO:0000313" key="3">
    <source>
        <dbReference type="Proteomes" id="UP001597112"/>
    </source>
</evidence>